<dbReference type="InterPro" id="IPR017850">
    <property type="entry name" value="Alkaline_phosphatase_core_sf"/>
</dbReference>
<organism evidence="7 8">
    <name type="scientific">Flavobacterium nackdongense</name>
    <dbReference type="NCBI Taxonomy" id="2547394"/>
    <lineage>
        <taxon>Bacteria</taxon>
        <taxon>Pseudomonadati</taxon>
        <taxon>Bacteroidota</taxon>
        <taxon>Flavobacteriia</taxon>
        <taxon>Flavobacteriales</taxon>
        <taxon>Flavobacteriaceae</taxon>
        <taxon>Flavobacterium</taxon>
    </lineage>
</organism>
<evidence type="ECO:0000256" key="2">
    <source>
        <dbReference type="ARBA" id="ARBA00022723"/>
    </source>
</evidence>
<protein>
    <submittedName>
        <fullName evidence="7">Arylsulfatase</fullName>
    </submittedName>
</protein>
<evidence type="ECO:0000256" key="5">
    <source>
        <dbReference type="SAM" id="SignalP"/>
    </source>
</evidence>
<feature type="domain" description="Sulfatase N-terminal" evidence="6">
    <location>
        <begin position="32"/>
        <end position="444"/>
    </location>
</feature>
<dbReference type="InterPro" id="IPR024607">
    <property type="entry name" value="Sulfatase_CS"/>
</dbReference>
<gene>
    <name evidence="7" type="ORF">E1750_02395</name>
</gene>
<keyword evidence="8" id="KW-1185">Reference proteome</keyword>
<dbReference type="AlphaFoldDB" id="A0A4P6Y7Q8"/>
<name>A0A4P6Y7Q8_9FLAO</name>
<dbReference type="InterPro" id="IPR050738">
    <property type="entry name" value="Sulfatase"/>
</dbReference>
<sequence length="600" mass="67327">MNTKFTIASVLLIMVQITLSQPTASQTVGKRPNIVIILADDMGYSDMGMFGSEIKTPNMDALAMNGTRFTNYYTHASCSPTRSMLLSGQDTHLNGLGAMDEWTAPNQMGKEGYEGHLSTNLVTMPQLLKDVGYHTYMVGKWHLGKAPDKIPAARGFERDFTLLDGMGSYWDMTNMTALNPTSVFTEDGKYLTKLPKNYYATKTYTDKLINFIDEGRKDGKPFFAYVSHQAPHDPYHLPKDWRNRHVGEYDKGWDMVRQDRMKKQKELGILPATAQLAERMWYVPDYSILAPASKAVVGKKMELYAGLVENLDYHIGRLVDHLKKIGEYENTIFIVFGDNGAEGNDLGAMIGGTPGTLNYLFFASKWSNNNPNAWGEPNSYVGYGAGWAQVSMTPFSQYKGMMAEGGIRNALVVSGPINKLPKGSINHGTMFVGDIMPTLLEVAGGKYPETFNGKAQPKLMGKSWLPVLNGQAASPRTDKDYIAWEVFGNRAVRQGDWKIRWEIKPLGKSDWELFNLSQDPAERNDLASQNPYKLREMLVLWDKYAKENNVIIPNRGPFEAMEDQLPQRFPVQEGYPPLINIKQFVPPAGMMAEPKEIKKN</sequence>
<evidence type="ECO:0000256" key="1">
    <source>
        <dbReference type="ARBA" id="ARBA00008779"/>
    </source>
</evidence>
<dbReference type="OrthoDB" id="9803751at2"/>
<dbReference type="GO" id="GO:0004065">
    <property type="term" value="F:arylsulfatase activity"/>
    <property type="evidence" value="ECO:0007669"/>
    <property type="project" value="TreeGrafter"/>
</dbReference>
<feature type="signal peptide" evidence="5">
    <location>
        <begin position="1"/>
        <end position="20"/>
    </location>
</feature>
<dbReference type="PANTHER" id="PTHR42693">
    <property type="entry name" value="ARYLSULFATASE FAMILY MEMBER"/>
    <property type="match status" value="1"/>
</dbReference>
<dbReference type="KEGG" id="fnk:E1750_02395"/>
<accession>A0A4P6Y7Q8</accession>
<dbReference type="Proteomes" id="UP000291124">
    <property type="component" value="Chromosome"/>
</dbReference>
<dbReference type="RefSeq" id="WP_133275229.1">
    <property type="nucleotide sequence ID" value="NZ_CP037933.1"/>
</dbReference>
<feature type="chain" id="PRO_5020831863" evidence="5">
    <location>
        <begin position="21"/>
        <end position="600"/>
    </location>
</feature>
<dbReference type="PANTHER" id="PTHR42693:SF33">
    <property type="entry name" value="ARYLSULFATASE"/>
    <property type="match status" value="1"/>
</dbReference>
<dbReference type="Gene3D" id="3.30.1120.10">
    <property type="match status" value="1"/>
</dbReference>
<dbReference type="PROSITE" id="PS00149">
    <property type="entry name" value="SULFATASE_2"/>
    <property type="match status" value="1"/>
</dbReference>
<keyword evidence="5" id="KW-0732">Signal</keyword>
<dbReference type="GO" id="GO:0046872">
    <property type="term" value="F:metal ion binding"/>
    <property type="evidence" value="ECO:0007669"/>
    <property type="project" value="UniProtKB-KW"/>
</dbReference>
<evidence type="ECO:0000313" key="7">
    <source>
        <dbReference type="EMBL" id="QBN17698.1"/>
    </source>
</evidence>
<keyword evidence="3" id="KW-0378">Hydrolase</keyword>
<evidence type="ECO:0000313" key="8">
    <source>
        <dbReference type="Proteomes" id="UP000291124"/>
    </source>
</evidence>
<dbReference type="Gene3D" id="3.40.720.10">
    <property type="entry name" value="Alkaline Phosphatase, subunit A"/>
    <property type="match status" value="1"/>
</dbReference>
<evidence type="ECO:0000256" key="4">
    <source>
        <dbReference type="ARBA" id="ARBA00022837"/>
    </source>
</evidence>
<dbReference type="CDD" id="cd16025">
    <property type="entry name" value="PAS_like"/>
    <property type="match status" value="1"/>
</dbReference>
<evidence type="ECO:0000256" key="3">
    <source>
        <dbReference type="ARBA" id="ARBA00022801"/>
    </source>
</evidence>
<dbReference type="InterPro" id="IPR000917">
    <property type="entry name" value="Sulfatase_N"/>
</dbReference>
<evidence type="ECO:0000259" key="6">
    <source>
        <dbReference type="Pfam" id="PF00884"/>
    </source>
</evidence>
<keyword evidence="4" id="KW-0106">Calcium</keyword>
<dbReference type="Pfam" id="PF00884">
    <property type="entry name" value="Sulfatase"/>
    <property type="match status" value="1"/>
</dbReference>
<dbReference type="EMBL" id="CP037933">
    <property type="protein sequence ID" value="QBN17698.1"/>
    <property type="molecule type" value="Genomic_DNA"/>
</dbReference>
<keyword evidence="2" id="KW-0479">Metal-binding</keyword>
<reference evidence="8" key="1">
    <citation type="submission" date="2019-03" db="EMBL/GenBank/DDBJ databases">
        <title>Flavobacterium sp.</title>
        <authorList>
            <person name="Kim H."/>
        </authorList>
    </citation>
    <scope>NUCLEOTIDE SEQUENCE [LARGE SCALE GENOMIC DNA]</scope>
    <source>
        <strain evidence="8">GS13</strain>
    </source>
</reference>
<dbReference type="SUPFAM" id="SSF53649">
    <property type="entry name" value="Alkaline phosphatase-like"/>
    <property type="match status" value="1"/>
</dbReference>
<comment type="similarity">
    <text evidence="1">Belongs to the sulfatase family.</text>
</comment>
<proteinExistence type="inferred from homology"/>